<dbReference type="GO" id="GO:0003677">
    <property type="term" value="F:DNA binding"/>
    <property type="evidence" value="ECO:0007669"/>
    <property type="project" value="InterPro"/>
</dbReference>
<protein>
    <recommendedName>
        <fullName evidence="3">Tyr recombinase domain-containing protein</fullName>
    </recommendedName>
</protein>
<comment type="caution">
    <text evidence="4">The sequence shown here is derived from an EMBL/GenBank/DDBJ whole genome shotgun (WGS) entry which is preliminary data.</text>
</comment>
<dbReference type="PROSITE" id="PS51898">
    <property type="entry name" value="TYR_RECOMBINASE"/>
    <property type="match status" value="1"/>
</dbReference>
<gene>
    <name evidence="4" type="ORF">Pka01_27170</name>
</gene>
<dbReference type="Gene3D" id="1.10.443.10">
    <property type="entry name" value="Intergrase catalytic core"/>
    <property type="match status" value="1"/>
</dbReference>
<feature type="region of interest" description="Disordered" evidence="2">
    <location>
        <begin position="1"/>
        <end position="34"/>
    </location>
</feature>
<keyword evidence="1" id="KW-0233">DNA recombination</keyword>
<accession>A0A8J3M8B8</accession>
<reference evidence="4 5" key="1">
    <citation type="submission" date="2021-01" db="EMBL/GenBank/DDBJ databases">
        <title>Whole genome shotgun sequence of Planotetraspora kaengkrachanensis NBRC 104272.</title>
        <authorList>
            <person name="Komaki H."/>
            <person name="Tamura T."/>
        </authorList>
    </citation>
    <scope>NUCLEOTIDE SEQUENCE [LARGE SCALE GENOMIC DNA]</scope>
    <source>
        <strain evidence="4 5">NBRC 104272</strain>
    </source>
</reference>
<sequence>MTGTAAAHRWPRSRSPSGTSTWTSGGVEVRSIAPDLSPQRSLELRRLELRSALPGRGKTKTAAKDKLKEILRDHDDGLTGAANGGTVADAIRDWLAYGLNGRAVKRNVVLLCEVPKGKQGRPSKSLTLDQAEAILRTAEGTSMHAYIVLSLLIGARTEELRALTWSHLDLEGDPDSTPPAPPSVMLWHSVRTDGDTKTRTSRRTLALPARCVEALRLHRDRQAVIRQRSAAAWKDHDLVFATRYGTEVRPSPRHPHRPAPAVTRLPGEIKGWWADPYALMVTLG</sequence>
<dbReference type="InterPro" id="IPR002104">
    <property type="entry name" value="Integrase_catalytic"/>
</dbReference>
<evidence type="ECO:0000313" key="4">
    <source>
        <dbReference type="EMBL" id="GIG79590.1"/>
    </source>
</evidence>
<evidence type="ECO:0000256" key="2">
    <source>
        <dbReference type="SAM" id="MobiDB-lite"/>
    </source>
</evidence>
<dbReference type="AlphaFoldDB" id="A0A8J3M8B8"/>
<feature type="domain" description="Tyr recombinase" evidence="3">
    <location>
        <begin position="121"/>
        <end position="284"/>
    </location>
</feature>
<evidence type="ECO:0000256" key="1">
    <source>
        <dbReference type="ARBA" id="ARBA00023172"/>
    </source>
</evidence>
<dbReference type="SUPFAM" id="SSF56349">
    <property type="entry name" value="DNA breaking-rejoining enzymes"/>
    <property type="match status" value="1"/>
</dbReference>
<dbReference type="InterPro" id="IPR011010">
    <property type="entry name" value="DNA_brk_join_enz"/>
</dbReference>
<proteinExistence type="predicted"/>
<organism evidence="4 5">
    <name type="scientific">Planotetraspora kaengkrachanensis</name>
    <dbReference type="NCBI Taxonomy" id="575193"/>
    <lineage>
        <taxon>Bacteria</taxon>
        <taxon>Bacillati</taxon>
        <taxon>Actinomycetota</taxon>
        <taxon>Actinomycetes</taxon>
        <taxon>Streptosporangiales</taxon>
        <taxon>Streptosporangiaceae</taxon>
        <taxon>Planotetraspora</taxon>
    </lineage>
</organism>
<name>A0A8J3M8B8_9ACTN</name>
<dbReference type="GO" id="GO:0015074">
    <property type="term" value="P:DNA integration"/>
    <property type="evidence" value="ECO:0007669"/>
    <property type="project" value="InterPro"/>
</dbReference>
<dbReference type="EMBL" id="BONV01000009">
    <property type="protein sequence ID" value="GIG79590.1"/>
    <property type="molecule type" value="Genomic_DNA"/>
</dbReference>
<feature type="compositionally biased region" description="Low complexity" evidence="2">
    <location>
        <begin position="13"/>
        <end position="26"/>
    </location>
</feature>
<evidence type="ECO:0000313" key="5">
    <source>
        <dbReference type="Proteomes" id="UP000630097"/>
    </source>
</evidence>
<evidence type="ECO:0000259" key="3">
    <source>
        <dbReference type="PROSITE" id="PS51898"/>
    </source>
</evidence>
<dbReference type="GO" id="GO:0006310">
    <property type="term" value="P:DNA recombination"/>
    <property type="evidence" value="ECO:0007669"/>
    <property type="project" value="UniProtKB-KW"/>
</dbReference>
<dbReference type="Proteomes" id="UP000630097">
    <property type="component" value="Unassembled WGS sequence"/>
</dbReference>
<keyword evidence="5" id="KW-1185">Reference proteome</keyword>
<dbReference type="InterPro" id="IPR013762">
    <property type="entry name" value="Integrase-like_cat_sf"/>
</dbReference>